<dbReference type="SUPFAM" id="SSF52540">
    <property type="entry name" value="P-loop containing nucleoside triphosphate hydrolases"/>
    <property type="match status" value="1"/>
</dbReference>
<dbReference type="Proteomes" id="UP001077662">
    <property type="component" value="Unassembled WGS sequence"/>
</dbReference>
<organism evidence="2 3">
    <name type="scientific">Brevibacillus laterosporus</name>
    <name type="common">Bacillus laterosporus</name>
    <dbReference type="NCBI Taxonomy" id="1465"/>
    <lineage>
        <taxon>Bacteria</taxon>
        <taxon>Bacillati</taxon>
        <taxon>Bacillota</taxon>
        <taxon>Bacilli</taxon>
        <taxon>Bacillales</taxon>
        <taxon>Paenibacillaceae</taxon>
        <taxon>Brevibacillus</taxon>
    </lineage>
</organism>
<dbReference type="GO" id="GO:0005524">
    <property type="term" value="F:ATP binding"/>
    <property type="evidence" value="ECO:0007669"/>
    <property type="project" value="UniProtKB-KW"/>
</dbReference>
<gene>
    <name evidence="2" type="ORF">O0554_22310</name>
</gene>
<accession>A0AAP3G9I0</accession>
<dbReference type="EMBL" id="JAPTNE010000039">
    <property type="protein sequence ID" value="MCZ0809598.1"/>
    <property type="molecule type" value="Genomic_DNA"/>
</dbReference>
<feature type="region of interest" description="Disordered" evidence="1">
    <location>
        <begin position="319"/>
        <end position="342"/>
    </location>
</feature>
<evidence type="ECO:0000313" key="2">
    <source>
        <dbReference type="EMBL" id="MCZ0809598.1"/>
    </source>
</evidence>
<keyword evidence="2" id="KW-0067">ATP-binding</keyword>
<dbReference type="RefSeq" id="WP_258434607.1">
    <property type="nucleotide sequence ID" value="NZ_JANSGW010000039.1"/>
</dbReference>
<dbReference type="InterPro" id="IPR027417">
    <property type="entry name" value="P-loop_NTPase"/>
</dbReference>
<evidence type="ECO:0000256" key="1">
    <source>
        <dbReference type="SAM" id="MobiDB-lite"/>
    </source>
</evidence>
<dbReference type="Pfam" id="PF12846">
    <property type="entry name" value="AAA_10"/>
    <property type="match status" value="1"/>
</dbReference>
<comment type="caution">
    <text evidence="2">The sequence shown here is derived from an EMBL/GenBank/DDBJ whole genome shotgun (WGS) entry which is preliminary data.</text>
</comment>
<protein>
    <submittedName>
        <fullName evidence="2">ATP-binding protein</fullName>
    </submittedName>
</protein>
<dbReference type="Gene3D" id="3.40.50.300">
    <property type="entry name" value="P-loop containing nucleotide triphosphate hydrolases"/>
    <property type="match status" value="1"/>
</dbReference>
<name>A0AAP3G9I0_BRELA</name>
<dbReference type="AlphaFoldDB" id="A0AAP3G9I0"/>
<keyword evidence="2" id="KW-0547">Nucleotide-binding</keyword>
<evidence type="ECO:0000313" key="3">
    <source>
        <dbReference type="Proteomes" id="UP001077662"/>
    </source>
</evidence>
<reference evidence="2" key="1">
    <citation type="submission" date="2022-09" db="EMBL/GenBank/DDBJ databases">
        <title>Genome analysis and characterization of larvicidal activity of Brevibacillus strains.</title>
        <authorList>
            <person name="Patrusheva E.V."/>
            <person name="Izotova A.O."/>
            <person name="Toshchakov S.V."/>
            <person name="Sineoky S.P."/>
        </authorList>
    </citation>
    <scope>NUCLEOTIDE SEQUENCE</scope>
    <source>
        <strain evidence="2">VKPM_B-13247</strain>
    </source>
</reference>
<proteinExistence type="predicted"/>
<sequence>MQELKTLPMHYYERNLIFSKNGAHAVYEYDMMPYPYQSKDQKRAILDVLHDFLWLYRGKGKLVLLNRQMTVEEVVAGVEEMQQENPFPETYSKWINDMKTELEARRPWYQQLFMVLDLPKKTSQKVDVFQAYSEGGMKKVGRELIDAGISTFSSAALRAIGLEKDMDERELIQTFNEEANLYTSIRQAGNIEKATPQDIELLCKAPFYRQMGRIPLTERKKTPVAKISKDSKVYLKPSKAYMTTLFSHGRIVPDWENIEVHHPDGRISYQTHMVLTGLPEDGIHNMDQEWLLWLSEMFDFPVDIVLNFEVKDPAKEASVVRSKQHDMKGEISSNEENNLEEDKNYDSLDKGRILTRKLGTGQPIVMMEVVIAVSAETKEQLRERVERIRAFYEPRMFSLSVVQSMQMTLFEKFFPWSTSSDHWRFPVDPGMISASGIHCTATLGTQKGFWLGSINDEKPILADLGWAMRNNRAGTIMLLSSMGGGKSATKKALKLVVLLMGGYVFSSDPKGEDHVFLRNPEVAKETKHIQFGIGANNTKINIFKLSQDKDRATQYAKSYVGLILNGKDAQERSLLISKLVQDTMKDDNPNMLLFEELLREYLKNLEDDQLRKQANIMIMMLETYRIDPLAKIIFHNDPDELYLDQYRLVICDTKGLKLPTKGADLTKIDDTTKLSLGVMLLIGYMGRECLQHRANDVLKMYDSDEDWIYENIQEMQELKKELVKMSRSQYVAPLFATQEANDVKTPDVRNNLGWVFVGKMESSNEIRDAMSMMGIDEVTEEMIREVRSLESGEFYLRDPLGRKDLIKVWMPKDWLAWFETTPKPKKETNEKQVS</sequence>